<sequence>MGGGRQTPAGTPPRWRGGPDQELTLTKAMRITPASAGRTGLGVNYLIALRDHPRVGGKDTS</sequence>
<comment type="caution">
    <text evidence="2">The sequence shown here is derived from an EMBL/GenBank/DDBJ whole genome shotgun (WGS) entry which is preliminary data.</text>
</comment>
<name>A0ABV6TGG9_9ACTN</name>
<proteinExistence type="predicted"/>
<reference evidence="2 3" key="1">
    <citation type="submission" date="2024-09" db="EMBL/GenBank/DDBJ databases">
        <authorList>
            <person name="Sun Q."/>
            <person name="Mori K."/>
        </authorList>
    </citation>
    <scope>NUCLEOTIDE SEQUENCE [LARGE SCALE GENOMIC DNA]</scope>
    <source>
        <strain evidence="2 3">JCM 4557</strain>
    </source>
</reference>
<evidence type="ECO:0000313" key="2">
    <source>
        <dbReference type="EMBL" id="MFC0844896.1"/>
    </source>
</evidence>
<gene>
    <name evidence="2" type="ORF">ACFH04_14415</name>
</gene>
<dbReference type="EMBL" id="JBHMQV010000009">
    <property type="protein sequence ID" value="MFC0844896.1"/>
    <property type="molecule type" value="Genomic_DNA"/>
</dbReference>
<evidence type="ECO:0000256" key="1">
    <source>
        <dbReference type="SAM" id="MobiDB-lite"/>
    </source>
</evidence>
<accession>A0ABV6TGG9</accession>
<protein>
    <submittedName>
        <fullName evidence="2">Uncharacterized protein</fullName>
    </submittedName>
</protein>
<evidence type="ECO:0000313" key="3">
    <source>
        <dbReference type="Proteomes" id="UP001589887"/>
    </source>
</evidence>
<feature type="region of interest" description="Disordered" evidence="1">
    <location>
        <begin position="1"/>
        <end position="20"/>
    </location>
</feature>
<dbReference type="RefSeq" id="WP_394319446.1">
    <property type="nucleotide sequence ID" value="NZ_JBHMQV010000009.1"/>
</dbReference>
<organism evidence="2 3">
    <name type="scientific">Streptomyces noboritoensis</name>
    <dbReference type="NCBI Taxonomy" id="67337"/>
    <lineage>
        <taxon>Bacteria</taxon>
        <taxon>Bacillati</taxon>
        <taxon>Actinomycetota</taxon>
        <taxon>Actinomycetes</taxon>
        <taxon>Kitasatosporales</taxon>
        <taxon>Streptomycetaceae</taxon>
        <taxon>Streptomyces</taxon>
    </lineage>
</organism>
<dbReference type="Proteomes" id="UP001589887">
    <property type="component" value="Unassembled WGS sequence"/>
</dbReference>
<keyword evidence="3" id="KW-1185">Reference proteome</keyword>